<evidence type="ECO:0000256" key="8">
    <source>
        <dbReference type="PIRNR" id="PIRNR037778"/>
    </source>
</evidence>
<dbReference type="GO" id="GO:0005886">
    <property type="term" value="C:plasma membrane"/>
    <property type="evidence" value="ECO:0007669"/>
    <property type="project" value="UniProtKB-SubCell"/>
</dbReference>
<evidence type="ECO:0000256" key="5">
    <source>
        <dbReference type="ARBA" id="ARBA00022692"/>
    </source>
</evidence>
<dbReference type="AlphaFoldDB" id="A0A0X8GZQ2"/>
<dbReference type="InterPro" id="IPR025720">
    <property type="entry name" value="RibU"/>
</dbReference>
<dbReference type="EMBL" id="CP013213">
    <property type="protein sequence ID" value="AMC93350.1"/>
    <property type="molecule type" value="Genomic_DNA"/>
</dbReference>
<dbReference type="Gene3D" id="1.10.1760.20">
    <property type="match status" value="1"/>
</dbReference>
<feature type="transmembrane region" description="Helical" evidence="9">
    <location>
        <begin position="12"/>
        <end position="30"/>
    </location>
</feature>
<sequence>MKQFNTRTMVKIAILTAVSVALYALNFVVFEPLKMDFSDLPVIVTGSMLGLIPGIIVAFLKNLIHLFFLGSTSPVVGEVANMSFSILIMLPFALLKGKKWDKYLIKSIIAILLASAGMFVMNYFVTMPWYGINESSERIRLLFSVYTPFNLVKSAILCGVFALIKPQIDRMN</sequence>
<keyword evidence="5 9" id="KW-0812">Transmembrane</keyword>
<dbReference type="Pfam" id="PF12822">
    <property type="entry name" value="ECF_trnsprt"/>
    <property type="match status" value="1"/>
</dbReference>
<proteinExistence type="inferred from homology"/>
<protein>
    <recommendedName>
        <fullName evidence="8">Riboflavin transporter</fullName>
    </recommendedName>
</protein>
<dbReference type="GO" id="GO:0032217">
    <property type="term" value="F:riboflavin transmembrane transporter activity"/>
    <property type="evidence" value="ECO:0007669"/>
    <property type="project" value="UniProtKB-UniRule"/>
</dbReference>
<dbReference type="InterPro" id="IPR024529">
    <property type="entry name" value="ECF_trnsprt_substrate-spec"/>
</dbReference>
<keyword evidence="11" id="KW-1185">Reference proteome</keyword>
<evidence type="ECO:0000256" key="1">
    <source>
        <dbReference type="ARBA" id="ARBA00004651"/>
    </source>
</evidence>
<evidence type="ECO:0000256" key="4">
    <source>
        <dbReference type="ARBA" id="ARBA00022475"/>
    </source>
</evidence>
<dbReference type="OrthoDB" id="9809216at2"/>
<evidence type="ECO:0000256" key="7">
    <source>
        <dbReference type="ARBA" id="ARBA00023136"/>
    </source>
</evidence>
<evidence type="ECO:0000313" key="11">
    <source>
        <dbReference type="Proteomes" id="UP000063781"/>
    </source>
</evidence>
<keyword evidence="3 8" id="KW-0813">Transport</keyword>
<dbReference type="PANTHER" id="PTHR38438">
    <property type="entry name" value="RIBOFLAVIN TRANSPORTER RIBU"/>
    <property type="match status" value="1"/>
</dbReference>
<feature type="transmembrane region" description="Helical" evidence="9">
    <location>
        <begin position="145"/>
        <end position="164"/>
    </location>
</feature>
<dbReference type="RefSeq" id="WP_067632038.1">
    <property type="nucleotide sequence ID" value="NZ_CP013213.1"/>
</dbReference>
<gene>
    <name evidence="10" type="ORF">AOC36_04970</name>
</gene>
<feature type="transmembrane region" description="Helical" evidence="9">
    <location>
        <begin position="107"/>
        <end position="125"/>
    </location>
</feature>
<feature type="transmembrane region" description="Helical" evidence="9">
    <location>
        <begin position="42"/>
        <end position="69"/>
    </location>
</feature>
<evidence type="ECO:0000313" key="10">
    <source>
        <dbReference type="EMBL" id="AMC93350.1"/>
    </source>
</evidence>
<keyword evidence="4 8" id="KW-1003">Cell membrane</keyword>
<evidence type="ECO:0000256" key="2">
    <source>
        <dbReference type="ARBA" id="ARBA00005540"/>
    </source>
</evidence>
<keyword evidence="6 9" id="KW-1133">Transmembrane helix</keyword>
<dbReference type="KEGG" id="erl:AOC36_04970"/>
<comment type="function">
    <text evidence="8">Probably a riboflavin-binding protein that interacts with the energy-coupling factor (ECF) ABC-transporter complex.</text>
</comment>
<keyword evidence="7 8" id="KW-0472">Membrane</keyword>
<feature type="transmembrane region" description="Helical" evidence="9">
    <location>
        <begin position="75"/>
        <end position="95"/>
    </location>
</feature>
<organism evidence="10 11">
    <name type="scientific">Erysipelothrix larvae</name>
    <dbReference type="NCBI Taxonomy" id="1514105"/>
    <lineage>
        <taxon>Bacteria</taxon>
        <taxon>Bacillati</taxon>
        <taxon>Bacillota</taxon>
        <taxon>Erysipelotrichia</taxon>
        <taxon>Erysipelotrichales</taxon>
        <taxon>Erysipelotrichaceae</taxon>
        <taxon>Erysipelothrix</taxon>
    </lineage>
</organism>
<dbReference type="STRING" id="1514105.AOC36_04970"/>
<reference evidence="10 11" key="1">
    <citation type="submission" date="2015-10" db="EMBL/GenBank/DDBJ databases">
        <title>Erysipelothrix larvae sp. LV19 isolated from the larval gut of the rhinoceros beetle, Trypoxylus dichotomus.</title>
        <authorList>
            <person name="Lim S."/>
            <person name="Kim B.-C."/>
        </authorList>
    </citation>
    <scope>NUCLEOTIDE SEQUENCE [LARGE SCALE GENOMIC DNA]</scope>
    <source>
        <strain evidence="10 11">LV19</strain>
    </source>
</reference>
<name>A0A0X8GZQ2_9FIRM</name>
<comment type="subcellular location">
    <subcellularLocation>
        <location evidence="1">Cell membrane</location>
        <topology evidence="1">Multi-pass membrane protein</topology>
    </subcellularLocation>
</comment>
<evidence type="ECO:0000256" key="3">
    <source>
        <dbReference type="ARBA" id="ARBA00022448"/>
    </source>
</evidence>
<evidence type="ECO:0000256" key="9">
    <source>
        <dbReference type="SAM" id="Phobius"/>
    </source>
</evidence>
<dbReference type="Proteomes" id="UP000063781">
    <property type="component" value="Chromosome"/>
</dbReference>
<comment type="similarity">
    <text evidence="2 8">Belongs to the prokaryotic riboflavin transporter (P-RFT) (TC 2.A.87) family.</text>
</comment>
<accession>A0A0X8GZQ2</accession>
<dbReference type="PANTHER" id="PTHR38438:SF1">
    <property type="entry name" value="RIBOFLAVIN TRANSPORTER RIBU"/>
    <property type="match status" value="1"/>
</dbReference>
<dbReference type="PIRSF" id="PIRSF037778">
    <property type="entry name" value="UCP037778_transp_RibU"/>
    <property type="match status" value="1"/>
</dbReference>
<evidence type="ECO:0000256" key="6">
    <source>
        <dbReference type="ARBA" id="ARBA00022989"/>
    </source>
</evidence>